<reference evidence="12 13" key="3">
    <citation type="submission" date="2019-09" db="EMBL/GenBank/DDBJ databases">
        <title>Taxonomic note: a critical rebuttal of the proposed division of the genus Arcobacter into six genera, emended descriptions of Arcobacter anaerophilus and the genus Arcobacter, and an assessment of genus-level boundaries for Epsilonproteobacteria using in silico genomic comparator tools.</title>
        <authorList>
            <person name="On S.L.W."/>
            <person name="Miller W.G."/>
            <person name="Biggs P."/>
            <person name="Cornelius A."/>
            <person name="Vandamme P."/>
        </authorList>
    </citation>
    <scope>NUCLEOTIDE SEQUENCE [LARGE SCALE GENOMIC DNA]</scope>
    <source>
        <strain evidence="12 13">LMG 26638</strain>
    </source>
</reference>
<evidence type="ECO:0000256" key="10">
    <source>
        <dbReference type="ARBA" id="ARBA00048810"/>
    </source>
</evidence>
<comment type="similarity">
    <text evidence="4 11">Belongs to the transaldolase family. Type 2 subfamily.</text>
</comment>
<dbReference type="NCBIfam" id="NF003026">
    <property type="entry name" value="PRK03903.1"/>
    <property type="match status" value="1"/>
</dbReference>
<comment type="pathway">
    <text evidence="3 11">Carbohydrate degradation; pentose phosphate pathway; D-glyceraldehyde 3-phosphate and beta-D-fructose 6-phosphate from D-ribose 5-phosphate and D-xylulose 5-phosphate (non-oxidative stage): step 2/3.</text>
</comment>
<reference evidence="12 13" key="1">
    <citation type="submission" date="2019-09" db="EMBL/GenBank/DDBJ databases">
        <title>Complete genome sequencing of four Arcobacter species reveals a diverse suite of mobile elements.</title>
        <authorList>
            <person name="Miller W.G."/>
            <person name="Yee E."/>
            <person name="Bono J.L."/>
        </authorList>
    </citation>
    <scope>NUCLEOTIDE SEQUENCE [LARGE SCALE GENOMIC DNA]</scope>
    <source>
        <strain evidence="12 13">LMG 26638</strain>
    </source>
</reference>
<dbReference type="EMBL" id="CP035928">
    <property type="protein sequence ID" value="QEP35366.1"/>
    <property type="molecule type" value="Genomic_DNA"/>
</dbReference>
<proteinExistence type="inferred from homology"/>
<comment type="function">
    <text evidence="1 11">Transaldolase is important for the balance of metabolites in the pentose-phosphate pathway.</text>
</comment>
<dbReference type="InterPro" id="IPR004732">
    <property type="entry name" value="Transaldolase_2"/>
</dbReference>
<evidence type="ECO:0000313" key="12">
    <source>
        <dbReference type="EMBL" id="QEP35366.1"/>
    </source>
</evidence>
<reference evidence="13" key="2">
    <citation type="submission" date="2019-09" db="EMBL/GenBank/DDBJ databases">
        <title>Complete genome sequencing of four Arcobacter species reveals a diverse suite of mobile elements.</title>
        <authorList>
            <person name="On S.L.W."/>
            <person name="Miller W.G."/>
            <person name="Biggs P."/>
            <person name="Cornelius A."/>
            <person name="Vandamme P."/>
        </authorList>
    </citation>
    <scope>NUCLEOTIDE SEQUENCE [LARGE SCALE GENOMIC DNA]</scope>
    <source>
        <strain evidence="13">LMG 26638</strain>
    </source>
</reference>
<evidence type="ECO:0000256" key="1">
    <source>
        <dbReference type="ARBA" id="ARBA00003518"/>
    </source>
</evidence>
<dbReference type="PROSITE" id="PS01054">
    <property type="entry name" value="TRANSALDOLASE_1"/>
    <property type="match status" value="1"/>
</dbReference>
<gene>
    <name evidence="11 12" type="primary">tal</name>
    <name evidence="12" type="ORF">APAC_2306</name>
</gene>
<dbReference type="RefSeq" id="WP_130234261.1">
    <property type="nucleotide sequence ID" value="NZ_BMEF01000009.1"/>
</dbReference>
<dbReference type="KEGG" id="apai:APAC_2306"/>
<evidence type="ECO:0000256" key="4">
    <source>
        <dbReference type="ARBA" id="ARBA00008426"/>
    </source>
</evidence>
<protein>
    <recommendedName>
        <fullName evidence="5 11">Transaldolase</fullName>
        <ecNumber evidence="5 11">2.2.1.2</ecNumber>
    </recommendedName>
</protein>
<dbReference type="Proteomes" id="UP000322726">
    <property type="component" value="Chromosome"/>
</dbReference>
<evidence type="ECO:0000256" key="3">
    <source>
        <dbReference type="ARBA" id="ARBA00004857"/>
    </source>
</evidence>
<evidence type="ECO:0000256" key="5">
    <source>
        <dbReference type="ARBA" id="ARBA00013151"/>
    </source>
</evidence>
<accession>A0A5C2HDX4</accession>
<evidence type="ECO:0000313" key="13">
    <source>
        <dbReference type="Proteomes" id="UP000322726"/>
    </source>
</evidence>
<dbReference type="UniPathway" id="UPA00115">
    <property type="reaction ID" value="UER00414"/>
</dbReference>
<comment type="subcellular location">
    <subcellularLocation>
        <location evidence="2 11">Cytoplasm</location>
    </subcellularLocation>
</comment>
<comment type="catalytic activity">
    <reaction evidence="10 11">
        <text>D-sedoheptulose 7-phosphate + D-glyceraldehyde 3-phosphate = D-erythrose 4-phosphate + beta-D-fructose 6-phosphate</text>
        <dbReference type="Rhea" id="RHEA:17053"/>
        <dbReference type="ChEBI" id="CHEBI:16897"/>
        <dbReference type="ChEBI" id="CHEBI:57483"/>
        <dbReference type="ChEBI" id="CHEBI:57634"/>
        <dbReference type="ChEBI" id="CHEBI:59776"/>
        <dbReference type="EC" id="2.2.1.2"/>
    </reaction>
</comment>
<dbReference type="NCBIfam" id="TIGR00876">
    <property type="entry name" value="tal_mycobact"/>
    <property type="match status" value="1"/>
</dbReference>
<dbReference type="Gene3D" id="3.20.20.70">
    <property type="entry name" value="Aldolase class I"/>
    <property type="match status" value="1"/>
</dbReference>
<keyword evidence="9 11" id="KW-0704">Schiff base</keyword>
<dbReference type="PANTHER" id="PTHR10683:SF31">
    <property type="entry name" value="TRANSALDOLASE"/>
    <property type="match status" value="1"/>
</dbReference>
<keyword evidence="7 11" id="KW-0808">Transferase</keyword>
<evidence type="ECO:0000256" key="2">
    <source>
        <dbReference type="ARBA" id="ARBA00004496"/>
    </source>
</evidence>
<dbReference type="HAMAP" id="MF_00493">
    <property type="entry name" value="Transaldolase_2"/>
    <property type="match status" value="1"/>
</dbReference>
<dbReference type="EC" id="2.2.1.2" evidence="5 11"/>
<dbReference type="GO" id="GO:0006098">
    <property type="term" value="P:pentose-phosphate shunt"/>
    <property type="evidence" value="ECO:0007669"/>
    <property type="project" value="UniProtKB-UniRule"/>
</dbReference>
<dbReference type="InterPro" id="IPR013785">
    <property type="entry name" value="Aldolase_TIM"/>
</dbReference>
<keyword evidence="13" id="KW-1185">Reference proteome</keyword>
<dbReference type="InterPro" id="IPR001585">
    <property type="entry name" value="TAL/FSA"/>
</dbReference>
<keyword evidence="6 11" id="KW-0963">Cytoplasm</keyword>
<dbReference type="GO" id="GO:0005737">
    <property type="term" value="C:cytoplasm"/>
    <property type="evidence" value="ECO:0007669"/>
    <property type="project" value="UniProtKB-SubCell"/>
</dbReference>
<feature type="active site" description="Schiff-base intermediate with substrate" evidence="11">
    <location>
        <position position="132"/>
    </location>
</feature>
<dbReference type="PANTHER" id="PTHR10683">
    <property type="entry name" value="TRANSALDOLASE"/>
    <property type="match status" value="1"/>
</dbReference>
<evidence type="ECO:0000256" key="8">
    <source>
        <dbReference type="ARBA" id="ARBA00023126"/>
    </source>
</evidence>
<evidence type="ECO:0000256" key="6">
    <source>
        <dbReference type="ARBA" id="ARBA00022490"/>
    </source>
</evidence>
<dbReference type="SUPFAM" id="SSF51569">
    <property type="entry name" value="Aldolase"/>
    <property type="match status" value="1"/>
</dbReference>
<dbReference type="GO" id="GO:0005975">
    <property type="term" value="P:carbohydrate metabolic process"/>
    <property type="evidence" value="ECO:0007669"/>
    <property type="project" value="InterPro"/>
</dbReference>
<evidence type="ECO:0000256" key="11">
    <source>
        <dbReference type="HAMAP-Rule" id="MF_00493"/>
    </source>
</evidence>
<organism evidence="12 13">
    <name type="scientific">Malaciobacter pacificus</name>
    <dbReference type="NCBI Taxonomy" id="1080223"/>
    <lineage>
        <taxon>Bacteria</taxon>
        <taxon>Pseudomonadati</taxon>
        <taxon>Campylobacterota</taxon>
        <taxon>Epsilonproteobacteria</taxon>
        <taxon>Campylobacterales</taxon>
        <taxon>Arcobacteraceae</taxon>
        <taxon>Malaciobacter</taxon>
    </lineage>
</organism>
<dbReference type="PIRSF" id="PIRSF036915">
    <property type="entry name" value="Trnald_Bac_Plnt"/>
    <property type="match status" value="1"/>
</dbReference>
<evidence type="ECO:0000256" key="9">
    <source>
        <dbReference type="ARBA" id="ARBA00023270"/>
    </source>
</evidence>
<keyword evidence="8 11" id="KW-0570">Pentose shunt</keyword>
<sequence length="330" mass="36694">MSLKEDINYSLWCDFIERDFLENRFQEIINDGTIQGATSNPAIFESSITNSVAYKQQLDMLQANNAKTIYEELALTDIKRAAQLLSNLHKNDSDDGFISIEVDPLLCDDAAGTIEEGIRLNSLIGAENVMIKIPATEAGYIAMRELTSKGIHVNATLIFSVEQAIKCAQALDEGIKESNKDIKAVISVFVSRFDRLVDGEFATKGLETSKLGIVNATKCYYEINKFANPNIRTLFASTGVKGDELSPSYYIDALIYPNSVNTAPLGTIEEWLKDGAKEQTEIMSEIACDEYFENLSNKGIKMEEIYAKLLKDGLEAFKVSFQDLLSKLIK</sequence>
<dbReference type="OrthoDB" id="9809101at2"/>
<dbReference type="GO" id="GO:0004801">
    <property type="term" value="F:transaldolase activity"/>
    <property type="evidence" value="ECO:0007669"/>
    <property type="project" value="UniProtKB-UniRule"/>
</dbReference>
<dbReference type="InterPro" id="IPR018225">
    <property type="entry name" value="Transaldolase_AS"/>
</dbReference>
<name>A0A5C2HDX4_9BACT</name>
<dbReference type="Pfam" id="PF00923">
    <property type="entry name" value="TAL_FSA"/>
    <property type="match status" value="1"/>
</dbReference>
<dbReference type="AlphaFoldDB" id="A0A5C2HDX4"/>
<evidence type="ECO:0000256" key="7">
    <source>
        <dbReference type="ARBA" id="ARBA00022679"/>
    </source>
</evidence>